<evidence type="ECO:0000256" key="3">
    <source>
        <dbReference type="ARBA" id="ARBA00022598"/>
    </source>
</evidence>
<gene>
    <name evidence="10" type="ORF">ACFPPA_08010</name>
</gene>
<feature type="domain" description="AMP-binding enzyme C-terminal" evidence="9">
    <location>
        <begin position="472"/>
        <end position="546"/>
    </location>
</feature>
<keyword evidence="11" id="KW-1185">Reference proteome</keyword>
<evidence type="ECO:0000256" key="7">
    <source>
        <dbReference type="ARBA" id="ARBA00042773"/>
    </source>
</evidence>
<dbReference type="InterPro" id="IPR050237">
    <property type="entry name" value="ATP-dep_AMP-bd_enzyme"/>
</dbReference>
<evidence type="ECO:0000256" key="6">
    <source>
        <dbReference type="ARBA" id="ARBA00039545"/>
    </source>
</evidence>
<sequence>MSNERPWLAHYPAGVAEQIDVDKYASVTAVLDEAFERFRDKPAFANFGRKLSYGQIDEMSRQFAGYLTGELKLGKGDRIAIMMPNVLQYPIALFGALRAGLVVVNTNPMYTARELRHQLEDAGAKAIVVLDNFAATLQQVLTETSVQHVITTGLGDLLGFPKGPLINFVIKHVKKMVPAFDLPQAVRFREALARGARHQLPAVTLGHDDIAFLQYTGGTTGVAKGAMLTHGNMVANMLQADAWISANTKPGEEVIITALPLYHIFSLCANGLVFTRLGGLNWLITNPRDMPGFVKELKQSGFTALTGVNTLFNGLLNTPGFAELDFSRLHLTLGGGMAVQRAVAERWKKVTGCTLAEAYGLTETSPAVCINPPDLKEYNGSIGLPVPSTDVAIWSEEGKPLPVGEVGELMVRGPQVMKGYWQRPDETAKVLGDDRWLHTGDIARMDENGYFYIVDRKKDMILVSGFNVYPNEVEDAVMEHPGVLEVAAVGVQDEHSGEVVKLFVVRKDPNLTEDELRQFCRDKLTGYKRPKLIEFRNELPKSNVGKILRRELRDEVKAPA</sequence>
<dbReference type="InterPro" id="IPR045851">
    <property type="entry name" value="AMP-bd_C_sf"/>
</dbReference>
<evidence type="ECO:0000313" key="11">
    <source>
        <dbReference type="Proteomes" id="UP001596114"/>
    </source>
</evidence>
<dbReference type="PANTHER" id="PTHR43767">
    <property type="entry name" value="LONG-CHAIN-FATTY-ACID--COA LIGASE"/>
    <property type="match status" value="1"/>
</dbReference>
<keyword evidence="3" id="KW-0436">Ligase</keyword>
<comment type="caution">
    <text evidence="10">The sequence shown here is derived from an EMBL/GenBank/DDBJ whole genome shotgun (WGS) entry which is preliminary data.</text>
</comment>
<dbReference type="EC" id="6.2.1.3" evidence="5"/>
<comment type="pathway">
    <text evidence="2">Lipid metabolism; fatty acid beta-oxidation.</text>
</comment>
<dbReference type="Pfam" id="PF13193">
    <property type="entry name" value="AMP-binding_C"/>
    <property type="match status" value="1"/>
</dbReference>
<dbReference type="InterPro" id="IPR000873">
    <property type="entry name" value="AMP-dep_synth/lig_dom"/>
</dbReference>
<evidence type="ECO:0000259" key="8">
    <source>
        <dbReference type="Pfam" id="PF00501"/>
    </source>
</evidence>
<dbReference type="Gene3D" id="3.40.50.12780">
    <property type="entry name" value="N-terminal domain of ligase-like"/>
    <property type="match status" value="1"/>
</dbReference>
<name>A0ABW0QQ32_9GAMM</name>
<reference evidence="11" key="1">
    <citation type="journal article" date="2019" name="Int. J. Syst. Evol. Microbiol.">
        <title>The Global Catalogue of Microorganisms (GCM) 10K type strain sequencing project: providing services to taxonomists for standard genome sequencing and annotation.</title>
        <authorList>
            <consortium name="The Broad Institute Genomics Platform"/>
            <consortium name="The Broad Institute Genome Sequencing Center for Infectious Disease"/>
            <person name="Wu L."/>
            <person name="Ma J."/>
        </authorList>
    </citation>
    <scope>NUCLEOTIDE SEQUENCE [LARGE SCALE GENOMIC DNA]</scope>
    <source>
        <strain evidence="11">CGMCC 1.16619</strain>
    </source>
</reference>
<protein>
    <recommendedName>
        <fullName evidence="6">Long-chain-fatty-acid--CoA ligase</fullName>
        <ecNumber evidence="5">6.2.1.3</ecNumber>
    </recommendedName>
    <alternativeName>
        <fullName evidence="7">Long-chain acyl-CoA synthetase</fullName>
    </alternativeName>
</protein>
<keyword evidence="4" id="KW-0472">Membrane</keyword>
<dbReference type="InterPro" id="IPR020845">
    <property type="entry name" value="AMP-binding_CS"/>
</dbReference>
<dbReference type="InterPro" id="IPR025110">
    <property type="entry name" value="AMP-bd_C"/>
</dbReference>
<dbReference type="PANTHER" id="PTHR43767:SF8">
    <property type="entry name" value="LONG-CHAIN-FATTY-ACID--COA LIGASE"/>
    <property type="match status" value="1"/>
</dbReference>
<dbReference type="Gene3D" id="3.30.300.30">
    <property type="match status" value="1"/>
</dbReference>
<dbReference type="Proteomes" id="UP001596114">
    <property type="component" value="Unassembled WGS sequence"/>
</dbReference>
<dbReference type="Pfam" id="PF00501">
    <property type="entry name" value="AMP-binding"/>
    <property type="match status" value="1"/>
</dbReference>
<dbReference type="CDD" id="cd05936">
    <property type="entry name" value="FC-FACS_FadD_like"/>
    <property type="match status" value="1"/>
</dbReference>
<organism evidence="10 11">
    <name type="scientific">Rhodanobacter ginsengisoli</name>
    <dbReference type="NCBI Taxonomy" id="418646"/>
    <lineage>
        <taxon>Bacteria</taxon>
        <taxon>Pseudomonadati</taxon>
        <taxon>Pseudomonadota</taxon>
        <taxon>Gammaproteobacteria</taxon>
        <taxon>Lysobacterales</taxon>
        <taxon>Rhodanobacteraceae</taxon>
        <taxon>Rhodanobacter</taxon>
    </lineage>
</organism>
<evidence type="ECO:0000256" key="2">
    <source>
        <dbReference type="ARBA" id="ARBA00005005"/>
    </source>
</evidence>
<evidence type="ECO:0000313" key="10">
    <source>
        <dbReference type="EMBL" id="MFC5525687.1"/>
    </source>
</evidence>
<comment type="subcellular location">
    <subcellularLocation>
        <location evidence="1">Membrane</location>
        <topology evidence="1">Peripheral membrane protein</topology>
    </subcellularLocation>
</comment>
<evidence type="ECO:0000259" key="9">
    <source>
        <dbReference type="Pfam" id="PF13193"/>
    </source>
</evidence>
<dbReference type="InterPro" id="IPR042099">
    <property type="entry name" value="ANL_N_sf"/>
</dbReference>
<evidence type="ECO:0000256" key="5">
    <source>
        <dbReference type="ARBA" id="ARBA00026121"/>
    </source>
</evidence>
<accession>A0ABW0QQ32</accession>
<dbReference type="RefSeq" id="WP_377319009.1">
    <property type="nucleotide sequence ID" value="NZ_JBHSNF010000001.1"/>
</dbReference>
<dbReference type="SUPFAM" id="SSF56801">
    <property type="entry name" value="Acetyl-CoA synthetase-like"/>
    <property type="match status" value="1"/>
</dbReference>
<dbReference type="EMBL" id="JBHSNF010000001">
    <property type="protein sequence ID" value="MFC5525687.1"/>
    <property type="molecule type" value="Genomic_DNA"/>
</dbReference>
<evidence type="ECO:0000256" key="4">
    <source>
        <dbReference type="ARBA" id="ARBA00023136"/>
    </source>
</evidence>
<proteinExistence type="predicted"/>
<dbReference type="PROSITE" id="PS00455">
    <property type="entry name" value="AMP_BINDING"/>
    <property type="match status" value="1"/>
</dbReference>
<evidence type="ECO:0000256" key="1">
    <source>
        <dbReference type="ARBA" id="ARBA00004170"/>
    </source>
</evidence>
<feature type="domain" description="AMP-dependent synthetase/ligase" evidence="8">
    <location>
        <begin position="32"/>
        <end position="421"/>
    </location>
</feature>